<protein>
    <submittedName>
        <fullName evidence="3">Uncharacterized protein</fullName>
    </submittedName>
</protein>
<keyword evidence="2" id="KW-0472">Membrane</keyword>
<evidence type="ECO:0000256" key="2">
    <source>
        <dbReference type="SAM" id="Phobius"/>
    </source>
</evidence>
<gene>
    <name evidence="3" type="ORF">ABVK25_005715</name>
</gene>
<feature type="region of interest" description="Disordered" evidence="1">
    <location>
        <begin position="107"/>
        <end position="126"/>
    </location>
</feature>
<feature type="compositionally biased region" description="Polar residues" evidence="1">
    <location>
        <begin position="107"/>
        <end position="119"/>
    </location>
</feature>
<keyword evidence="2" id="KW-1133">Transmembrane helix</keyword>
<proteinExistence type="predicted"/>
<evidence type="ECO:0000313" key="3">
    <source>
        <dbReference type="EMBL" id="KAL2054176.1"/>
    </source>
</evidence>
<sequence>MVKEMDDMKIAMESYKRRAEDAEEGRRSLAEMVENLRAGRNPNSVVPITSDDDSTLLGDSETNSLSDSKKYVQSRDTDRSVASPQPHPPQLNGSAVVGNVQRELEKTMSNVLQQQQRQWSGPGEGGRMVQSAPYLSIVGVVLIGVGIMTWLNGWQPNGEK</sequence>
<reference evidence="3 4" key="1">
    <citation type="submission" date="2024-09" db="EMBL/GenBank/DDBJ databases">
        <title>Rethinking Asexuality: The Enigmatic Case of Functional Sexual Genes in Lepraria (Stereocaulaceae).</title>
        <authorList>
            <person name="Doellman M."/>
            <person name="Sun Y."/>
            <person name="Barcenas-Pena A."/>
            <person name="Lumbsch H.T."/>
            <person name="Grewe F."/>
        </authorList>
    </citation>
    <scope>NUCLEOTIDE SEQUENCE [LARGE SCALE GENOMIC DNA]</scope>
    <source>
        <strain evidence="3 4">Grewe 0041</strain>
    </source>
</reference>
<dbReference type="Proteomes" id="UP001590951">
    <property type="component" value="Unassembled WGS sequence"/>
</dbReference>
<accession>A0ABR4B8K6</accession>
<evidence type="ECO:0000256" key="1">
    <source>
        <dbReference type="SAM" id="MobiDB-lite"/>
    </source>
</evidence>
<feature type="region of interest" description="Disordered" evidence="1">
    <location>
        <begin position="1"/>
        <end position="100"/>
    </location>
</feature>
<comment type="caution">
    <text evidence="3">The sequence shown here is derived from an EMBL/GenBank/DDBJ whole genome shotgun (WGS) entry which is preliminary data.</text>
</comment>
<keyword evidence="4" id="KW-1185">Reference proteome</keyword>
<organism evidence="3 4">
    <name type="scientific">Lepraria finkii</name>
    <dbReference type="NCBI Taxonomy" id="1340010"/>
    <lineage>
        <taxon>Eukaryota</taxon>
        <taxon>Fungi</taxon>
        <taxon>Dikarya</taxon>
        <taxon>Ascomycota</taxon>
        <taxon>Pezizomycotina</taxon>
        <taxon>Lecanoromycetes</taxon>
        <taxon>OSLEUM clade</taxon>
        <taxon>Lecanoromycetidae</taxon>
        <taxon>Lecanorales</taxon>
        <taxon>Lecanorineae</taxon>
        <taxon>Stereocaulaceae</taxon>
        <taxon>Lepraria</taxon>
    </lineage>
</organism>
<feature type="transmembrane region" description="Helical" evidence="2">
    <location>
        <begin position="132"/>
        <end position="151"/>
    </location>
</feature>
<keyword evidence="2" id="KW-0812">Transmembrane</keyword>
<name>A0ABR4B8K6_9LECA</name>
<dbReference type="EMBL" id="JBHFEH010000017">
    <property type="protein sequence ID" value="KAL2054176.1"/>
    <property type="molecule type" value="Genomic_DNA"/>
</dbReference>
<feature type="compositionally biased region" description="Basic and acidic residues" evidence="1">
    <location>
        <begin position="67"/>
        <end position="79"/>
    </location>
</feature>
<feature type="compositionally biased region" description="Basic and acidic residues" evidence="1">
    <location>
        <begin position="1"/>
        <end position="29"/>
    </location>
</feature>
<evidence type="ECO:0000313" key="4">
    <source>
        <dbReference type="Proteomes" id="UP001590951"/>
    </source>
</evidence>